<accession>A0A8J6LR02</accession>
<keyword evidence="1" id="KW-0812">Transmembrane</keyword>
<organism evidence="2 3">
    <name type="scientific">Tenebrio molitor</name>
    <name type="common">Yellow mealworm beetle</name>
    <dbReference type="NCBI Taxonomy" id="7067"/>
    <lineage>
        <taxon>Eukaryota</taxon>
        <taxon>Metazoa</taxon>
        <taxon>Ecdysozoa</taxon>
        <taxon>Arthropoda</taxon>
        <taxon>Hexapoda</taxon>
        <taxon>Insecta</taxon>
        <taxon>Pterygota</taxon>
        <taxon>Neoptera</taxon>
        <taxon>Endopterygota</taxon>
        <taxon>Coleoptera</taxon>
        <taxon>Polyphaga</taxon>
        <taxon>Cucujiformia</taxon>
        <taxon>Tenebrionidae</taxon>
        <taxon>Tenebrio</taxon>
    </lineage>
</organism>
<gene>
    <name evidence="2" type="ORF">GEV33_000425</name>
</gene>
<feature type="transmembrane region" description="Helical" evidence="1">
    <location>
        <begin position="40"/>
        <end position="58"/>
    </location>
</feature>
<keyword evidence="3" id="KW-1185">Reference proteome</keyword>
<dbReference type="AlphaFoldDB" id="A0A8J6LR02"/>
<evidence type="ECO:0000256" key="1">
    <source>
        <dbReference type="SAM" id="Phobius"/>
    </source>
</evidence>
<evidence type="ECO:0000313" key="2">
    <source>
        <dbReference type="EMBL" id="KAH0822366.1"/>
    </source>
</evidence>
<sequence length="114" mass="12741">MPSSLKRIEFIDFLKQYSLRSCPPLASYNAASRSNLAKGIALLNCFTITFLIFLHLTANEPSVTFGHFVNTPNPRLDGLVRPLGVKFRDHLILSLVTAETESTFYLVQSSLYSS</sequence>
<dbReference type="Proteomes" id="UP000719412">
    <property type="component" value="Unassembled WGS sequence"/>
</dbReference>
<protein>
    <submittedName>
        <fullName evidence="2">Uncharacterized protein</fullName>
    </submittedName>
</protein>
<evidence type="ECO:0000313" key="3">
    <source>
        <dbReference type="Proteomes" id="UP000719412"/>
    </source>
</evidence>
<keyword evidence="1" id="KW-1133">Transmembrane helix</keyword>
<reference evidence="2" key="2">
    <citation type="submission" date="2021-08" db="EMBL/GenBank/DDBJ databases">
        <authorList>
            <person name="Eriksson T."/>
        </authorList>
    </citation>
    <scope>NUCLEOTIDE SEQUENCE</scope>
    <source>
        <strain evidence="2">Stoneville</strain>
        <tissue evidence="2">Whole head</tissue>
    </source>
</reference>
<name>A0A8J6LR02_TENMO</name>
<keyword evidence="1" id="KW-0472">Membrane</keyword>
<comment type="caution">
    <text evidence="2">The sequence shown here is derived from an EMBL/GenBank/DDBJ whole genome shotgun (WGS) entry which is preliminary data.</text>
</comment>
<dbReference type="EMBL" id="JABDTM020002734">
    <property type="protein sequence ID" value="KAH0822366.1"/>
    <property type="molecule type" value="Genomic_DNA"/>
</dbReference>
<proteinExistence type="predicted"/>
<reference evidence="2" key="1">
    <citation type="journal article" date="2020" name="J Insects Food Feed">
        <title>The yellow mealworm (Tenebrio molitor) genome: a resource for the emerging insects as food and feed industry.</title>
        <authorList>
            <person name="Eriksson T."/>
            <person name="Andere A."/>
            <person name="Kelstrup H."/>
            <person name="Emery V."/>
            <person name="Picard C."/>
        </authorList>
    </citation>
    <scope>NUCLEOTIDE SEQUENCE</scope>
    <source>
        <strain evidence="2">Stoneville</strain>
        <tissue evidence="2">Whole head</tissue>
    </source>
</reference>